<dbReference type="CDD" id="cd06587">
    <property type="entry name" value="VOC"/>
    <property type="match status" value="1"/>
</dbReference>
<organism evidence="2 3">
    <name type="scientific">Clostridium botulinum B2 450</name>
    <dbReference type="NCBI Taxonomy" id="1379739"/>
    <lineage>
        <taxon>Bacteria</taxon>
        <taxon>Bacillati</taxon>
        <taxon>Bacillota</taxon>
        <taxon>Clostridia</taxon>
        <taxon>Eubacteriales</taxon>
        <taxon>Clostridiaceae</taxon>
        <taxon>Clostridium</taxon>
    </lineage>
</organism>
<dbReference type="InterPro" id="IPR052164">
    <property type="entry name" value="Anthracycline_SecMetBiosynth"/>
</dbReference>
<evidence type="ECO:0000313" key="2">
    <source>
        <dbReference type="EMBL" id="KIS23560.1"/>
    </source>
</evidence>
<dbReference type="Gene3D" id="3.10.180.10">
    <property type="entry name" value="2,3-Dihydroxybiphenyl 1,2-Dioxygenase, domain 1"/>
    <property type="match status" value="1"/>
</dbReference>
<dbReference type="Proteomes" id="UP000032250">
    <property type="component" value="Unassembled WGS sequence"/>
</dbReference>
<sequence length="120" mass="13996">MDLEFKLRSLYICVKNMERAIEFYEDLLGQKVTEKNDIYSVFDINGFRYGLFANEKMNEVKKWGNNCLPSLEVNDIDLVLKKLEQLNCKIVFPLTIIGENQVLEFTDSEGNDIEITCPLY</sequence>
<dbReference type="HOGENOM" id="CLU_046006_10_7_9"/>
<evidence type="ECO:0000313" key="3">
    <source>
        <dbReference type="Proteomes" id="UP000032250"/>
    </source>
</evidence>
<name>A0A0D1BTC2_CLOBO</name>
<dbReference type="EMBL" id="JXSU01000007">
    <property type="protein sequence ID" value="KIS23560.1"/>
    <property type="molecule type" value="Genomic_DNA"/>
</dbReference>
<feature type="domain" description="VOC" evidence="1">
    <location>
        <begin position="6"/>
        <end position="118"/>
    </location>
</feature>
<dbReference type="InterPro" id="IPR004360">
    <property type="entry name" value="Glyas_Fos-R_dOase_dom"/>
</dbReference>
<dbReference type="InterPro" id="IPR037523">
    <property type="entry name" value="VOC_core"/>
</dbReference>
<dbReference type="InterPro" id="IPR029068">
    <property type="entry name" value="Glyas_Bleomycin-R_OHBP_Dase"/>
</dbReference>
<evidence type="ECO:0000259" key="1">
    <source>
        <dbReference type="PROSITE" id="PS51819"/>
    </source>
</evidence>
<dbReference type="Pfam" id="PF00903">
    <property type="entry name" value="Glyoxalase"/>
    <property type="match status" value="1"/>
</dbReference>
<accession>A0A0D1BTC2</accession>
<dbReference type="PROSITE" id="PS51819">
    <property type="entry name" value="VOC"/>
    <property type="match status" value="1"/>
</dbReference>
<dbReference type="RefSeq" id="WP_042385139.1">
    <property type="nucleotide sequence ID" value="NZ_JXSU01000007.1"/>
</dbReference>
<comment type="caution">
    <text evidence="2">The sequence shown here is derived from an EMBL/GenBank/DDBJ whole genome shotgun (WGS) entry which is preliminary data.</text>
</comment>
<gene>
    <name evidence="2" type="ORF">N495_08120</name>
</gene>
<reference evidence="2 3" key="1">
    <citation type="submission" date="2014-06" db="EMBL/GenBank/DDBJ databases">
        <title>Genome characterization of distinct group I Clostridium botulinum lineages.</title>
        <authorList>
            <person name="Giordani F."/>
            <person name="Anselmo A."/>
            <person name="Fillo S."/>
            <person name="Palozzi A.M."/>
            <person name="Fortunato A."/>
            <person name="Gentile B."/>
            <person name="Ciammaruconi A."/>
            <person name="Anniballi F."/>
            <person name="De Medici D."/>
            <person name="Lista F."/>
        </authorList>
    </citation>
    <scope>NUCLEOTIDE SEQUENCE [LARGE SCALE GENOMIC DNA]</scope>
    <source>
        <strain evidence="2 3">B2 450</strain>
    </source>
</reference>
<dbReference type="PANTHER" id="PTHR33993">
    <property type="entry name" value="GLYOXALASE-RELATED"/>
    <property type="match status" value="1"/>
</dbReference>
<proteinExistence type="predicted"/>
<dbReference type="OrthoDB" id="9804235at2"/>
<dbReference type="PATRIC" id="fig|1379739.3.peg.1971"/>
<dbReference type="AlphaFoldDB" id="A0A0D1BTC2"/>
<dbReference type="SUPFAM" id="SSF54593">
    <property type="entry name" value="Glyoxalase/Bleomycin resistance protein/Dihydroxybiphenyl dioxygenase"/>
    <property type="match status" value="1"/>
</dbReference>
<dbReference type="PANTHER" id="PTHR33993:SF2">
    <property type="entry name" value="VOC DOMAIN-CONTAINING PROTEIN"/>
    <property type="match status" value="1"/>
</dbReference>
<protein>
    <submittedName>
        <fullName evidence="2">Glyoxalase</fullName>
    </submittedName>
</protein>